<dbReference type="AlphaFoldDB" id="A0A920BQX0"/>
<evidence type="ECO:0000313" key="2">
    <source>
        <dbReference type="Proteomes" id="UP000677082"/>
    </source>
</evidence>
<proteinExistence type="predicted"/>
<keyword evidence="2" id="KW-1185">Reference proteome</keyword>
<gene>
    <name evidence="1" type="ORF">Ato02nite_089040</name>
</gene>
<name>A0A920BQX0_9ACTN</name>
<evidence type="ECO:0000313" key="1">
    <source>
        <dbReference type="EMBL" id="GIM97111.1"/>
    </source>
</evidence>
<protein>
    <submittedName>
        <fullName evidence="1">Uncharacterized protein</fullName>
    </submittedName>
</protein>
<reference evidence="1 2" key="1">
    <citation type="submission" date="2021-03" db="EMBL/GenBank/DDBJ databases">
        <title>Whole genome shotgun sequence of Actinoplanes toevensis NBRC 105298.</title>
        <authorList>
            <person name="Komaki H."/>
            <person name="Tamura T."/>
        </authorList>
    </citation>
    <scope>NUCLEOTIDE SEQUENCE [LARGE SCALE GENOMIC DNA]</scope>
    <source>
        <strain evidence="1 2">NBRC 105298</strain>
    </source>
</reference>
<accession>A0A920BQX0</accession>
<dbReference type="EMBL" id="BOQN01000133">
    <property type="protein sequence ID" value="GIM97111.1"/>
    <property type="molecule type" value="Genomic_DNA"/>
</dbReference>
<organism evidence="1 2">
    <name type="scientific">Paractinoplanes toevensis</name>
    <dbReference type="NCBI Taxonomy" id="571911"/>
    <lineage>
        <taxon>Bacteria</taxon>
        <taxon>Bacillati</taxon>
        <taxon>Actinomycetota</taxon>
        <taxon>Actinomycetes</taxon>
        <taxon>Micromonosporales</taxon>
        <taxon>Micromonosporaceae</taxon>
        <taxon>Paractinoplanes</taxon>
    </lineage>
</organism>
<dbReference type="Proteomes" id="UP000677082">
    <property type="component" value="Unassembled WGS sequence"/>
</dbReference>
<comment type="caution">
    <text evidence="1">The sequence shown here is derived from an EMBL/GenBank/DDBJ whole genome shotgun (WGS) entry which is preliminary data.</text>
</comment>
<sequence>MPRAVQLLQLPQQIILGQVGRRDPGFGKPVVVRAVELHAHPLMIGTRFQRIPIPTREAPNRRGGTHGARLMG</sequence>